<gene>
    <name evidence="2" type="ORF">NEOLI_001413</name>
</gene>
<evidence type="ECO:0000313" key="2">
    <source>
        <dbReference type="EMBL" id="OLL22190.1"/>
    </source>
</evidence>
<sequence>MPQINNQGLFEKDIALRSPVPKFSSSSGTRKWNKPGPSNLDQPVSSTGFGRAINNIQRPIATNQSGVNSTILSKSTPLSSKNVRQKNFEHLFLTSPMPQFVNQTFQTISKTPNRTMNLLTPYKAIHSTKNPLSEKATLLHPLQQTIGTVKGVKFPRKPKVASYDEPVVQLHVQSVSEGISTMSPQSNQKESNYQESNDKPTLPDSQVNQPADTCCHGRLQALDDLNYAISPQCVDVEDQASKDRPVEILTEFMAAEEPVIHESGDVFTSSIARTPVEKTPVNTTCLFDPEKGSSRIPRRHSNRLIRNPISPPLSSSPQQVPPPLLEHKNEKPFQSPIEVPVKKDVSSMKIPQTAKSKISRCTRTVGLPITERLKKTINQRAFPKRNLDKSEKDFHKTIIQIPKTYAIGPYWELPTGERRKSHPPGEWWKACEHLEKQELVKKREQSPIDDEELPVIRVGKRRRRTIAIINHEDDNPDKITGHAVVEEPILVPEKEKPETFDFSD</sequence>
<comment type="caution">
    <text evidence="2">The sequence shown here is derived from an EMBL/GenBank/DDBJ whole genome shotgun (WGS) entry which is preliminary data.</text>
</comment>
<evidence type="ECO:0000256" key="1">
    <source>
        <dbReference type="SAM" id="MobiDB-lite"/>
    </source>
</evidence>
<feature type="compositionally biased region" description="Polar residues" evidence="1">
    <location>
        <begin position="178"/>
        <end position="195"/>
    </location>
</feature>
<accession>A0A1U7LHQ3</accession>
<evidence type="ECO:0000313" key="3">
    <source>
        <dbReference type="Proteomes" id="UP000186594"/>
    </source>
</evidence>
<feature type="region of interest" description="Disordered" evidence="1">
    <location>
        <begin position="178"/>
        <end position="210"/>
    </location>
</feature>
<organism evidence="2 3">
    <name type="scientific">Neolecta irregularis (strain DAH-3)</name>
    <dbReference type="NCBI Taxonomy" id="1198029"/>
    <lineage>
        <taxon>Eukaryota</taxon>
        <taxon>Fungi</taxon>
        <taxon>Dikarya</taxon>
        <taxon>Ascomycota</taxon>
        <taxon>Taphrinomycotina</taxon>
        <taxon>Neolectales</taxon>
        <taxon>Neolectaceae</taxon>
        <taxon>Neolecta</taxon>
    </lineage>
</organism>
<dbReference type="Proteomes" id="UP000186594">
    <property type="component" value="Unassembled WGS sequence"/>
</dbReference>
<feature type="compositionally biased region" description="Polar residues" evidence="1">
    <location>
        <begin position="39"/>
        <end position="50"/>
    </location>
</feature>
<protein>
    <submittedName>
        <fullName evidence="2">Uncharacterized protein</fullName>
    </submittedName>
</protein>
<proteinExistence type="predicted"/>
<keyword evidence="3" id="KW-1185">Reference proteome</keyword>
<feature type="region of interest" description="Disordered" evidence="1">
    <location>
        <begin position="282"/>
        <end position="330"/>
    </location>
</feature>
<feature type="region of interest" description="Disordered" evidence="1">
    <location>
        <begin position="20"/>
        <end position="50"/>
    </location>
</feature>
<dbReference type="AlphaFoldDB" id="A0A1U7LHQ3"/>
<name>A0A1U7LHQ3_NEOID</name>
<reference evidence="2 3" key="1">
    <citation type="submission" date="2016-04" db="EMBL/GenBank/DDBJ databases">
        <title>Evolutionary innovation and constraint leading to complex multicellularity in the Ascomycota.</title>
        <authorList>
            <person name="Cisse O."/>
            <person name="Nguyen A."/>
            <person name="Hewitt D.A."/>
            <person name="Jedd G."/>
            <person name="Stajich J.E."/>
        </authorList>
    </citation>
    <scope>NUCLEOTIDE SEQUENCE [LARGE SCALE GENOMIC DNA]</scope>
    <source>
        <strain evidence="2 3">DAH-3</strain>
    </source>
</reference>
<dbReference type="EMBL" id="LXFE01003781">
    <property type="protein sequence ID" value="OLL22190.1"/>
    <property type="molecule type" value="Genomic_DNA"/>
</dbReference>